<dbReference type="Pfam" id="PF00040">
    <property type="entry name" value="fn2"/>
    <property type="match status" value="2"/>
</dbReference>
<feature type="region of interest" description="Disordered" evidence="5">
    <location>
        <begin position="395"/>
        <end position="425"/>
    </location>
</feature>
<proteinExistence type="predicted"/>
<name>A0A1I8GD55_9PLAT</name>
<dbReference type="SMART" id="SM00059">
    <property type="entry name" value="FN2"/>
    <property type="match status" value="3"/>
</dbReference>
<organism evidence="9 10">
    <name type="scientific">Macrostomum lignano</name>
    <dbReference type="NCBI Taxonomy" id="282301"/>
    <lineage>
        <taxon>Eukaryota</taxon>
        <taxon>Metazoa</taxon>
        <taxon>Spiralia</taxon>
        <taxon>Lophotrochozoa</taxon>
        <taxon>Platyhelminthes</taxon>
        <taxon>Rhabditophora</taxon>
        <taxon>Macrostomorpha</taxon>
        <taxon>Macrostomida</taxon>
        <taxon>Macrostomidae</taxon>
        <taxon>Macrostomum</taxon>
    </lineage>
</organism>
<feature type="compositionally biased region" description="Low complexity" evidence="5">
    <location>
        <begin position="688"/>
        <end position="701"/>
    </location>
</feature>
<dbReference type="InterPro" id="IPR013806">
    <property type="entry name" value="Kringle-like"/>
</dbReference>
<feature type="compositionally biased region" description="Low complexity" evidence="5">
    <location>
        <begin position="563"/>
        <end position="583"/>
    </location>
</feature>
<evidence type="ECO:0000256" key="3">
    <source>
        <dbReference type="PROSITE-ProRule" id="PRU00042"/>
    </source>
</evidence>
<dbReference type="Proteomes" id="UP000095280">
    <property type="component" value="Unplaced"/>
</dbReference>
<evidence type="ECO:0000256" key="6">
    <source>
        <dbReference type="SAM" id="Phobius"/>
    </source>
</evidence>
<feature type="transmembrane region" description="Helical" evidence="6">
    <location>
        <begin position="212"/>
        <end position="232"/>
    </location>
</feature>
<dbReference type="PROSITE" id="PS50157">
    <property type="entry name" value="ZINC_FINGER_C2H2_2"/>
    <property type="match status" value="2"/>
</dbReference>
<feature type="region of interest" description="Disordered" evidence="5">
    <location>
        <begin position="1044"/>
        <end position="1130"/>
    </location>
</feature>
<feature type="compositionally biased region" description="Low complexity" evidence="5">
    <location>
        <begin position="709"/>
        <end position="721"/>
    </location>
</feature>
<dbReference type="PROSITE" id="PS00028">
    <property type="entry name" value="ZINC_FINGER_C2H2_1"/>
    <property type="match status" value="1"/>
</dbReference>
<dbReference type="GO" id="GO:0008270">
    <property type="term" value="F:zinc ion binding"/>
    <property type="evidence" value="ECO:0007669"/>
    <property type="project" value="UniProtKB-KW"/>
</dbReference>
<feature type="region of interest" description="Disordered" evidence="5">
    <location>
        <begin position="995"/>
        <end position="1028"/>
    </location>
</feature>
<dbReference type="WBParaSite" id="maker-uti_cns_0001613-snap-gene-0.17-mRNA-1">
    <property type="protein sequence ID" value="maker-uti_cns_0001613-snap-gene-0.17-mRNA-1"/>
    <property type="gene ID" value="maker-uti_cns_0001613-snap-gene-0.17"/>
</dbReference>
<feature type="domain" description="Fibronectin type-II" evidence="8">
    <location>
        <begin position="1390"/>
        <end position="1436"/>
    </location>
</feature>
<feature type="region of interest" description="Disordered" evidence="5">
    <location>
        <begin position="688"/>
        <end position="730"/>
    </location>
</feature>
<feature type="region of interest" description="Disordered" evidence="5">
    <location>
        <begin position="545"/>
        <end position="601"/>
    </location>
</feature>
<dbReference type="InterPro" id="IPR000562">
    <property type="entry name" value="FN_type2_dom"/>
</dbReference>
<dbReference type="Gene3D" id="2.10.10.10">
    <property type="entry name" value="Fibronectin, type II, collagen-binding"/>
    <property type="match status" value="3"/>
</dbReference>
<feature type="compositionally biased region" description="Basic residues" evidence="5">
    <location>
        <begin position="1074"/>
        <end position="1085"/>
    </location>
</feature>
<keyword evidence="9" id="KW-1185">Reference proteome</keyword>
<dbReference type="InterPro" id="IPR036943">
    <property type="entry name" value="FN_type2_sf"/>
</dbReference>
<feature type="transmembrane region" description="Helical" evidence="6">
    <location>
        <begin position="2169"/>
        <end position="2192"/>
    </location>
</feature>
<keyword evidence="3" id="KW-0479">Metal-binding</keyword>
<dbReference type="SUPFAM" id="SSF57440">
    <property type="entry name" value="Kringle-like"/>
    <property type="match status" value="3"/>
</dbReference>
<evidence type="ECO:0000313" key="9">
    <source>
        <dbReference type="Proteomes" id="UP000095280"/>
    </source>
</evidence>
<comment type="caution">
    <text evidence="4">Lacks conserved residue(s) required for the propagation of feature annotation.</text>
</comment>
<evidence type="ECO:0000313" key="10">
    <source>
        <dbReference type="WBParaSite" id="maker-uti_cns_0001613-snap-gene-0.17-mRNA-1"/>
    </source>
</evidence>
<keyword evidence="3" id="KW-0862">Zinc</keyword>
<keyword evidence="6" id="KW-0472">Membrane</keyword>
<evidence type="ECO:0000256" key="5">
    <source>
        <dbReference type="SAM" id="MobiDB-lite"/>
    </source>
</evidence>
<keyword evidence="6" id="KW-1133">Transmembrane helix</keyword>
<sequence length="2735" mass="288885">RQHQGASTRGTSASTRGASTRGARAHQGRQHQGRQHQGASTRGASTRGARGAHRGASTRGASTTGASHHDFAFVTTAPVTSTKITPAFEVSLFVVCRNSLLLASLGAGVSWCWRLLVLTSLVLRLLVLASLGAGVSWCWRLCAGSLVLASLGAGVSWCWRLLVGVSLASLGAGVSWCWRLLVLASLGAGVSWCWRLLVLASLGVGVSWCWRLLVLASLVLASLVLASLGAGVSWCWRLLVLASLGAGVSWCWRLLVLASLGAGVSWCWRLLVLASLELTAELPEGIEYDSNAECLRLTEAFDETASWGPFRFELVPCSKDAHLSVRTNDQTDPNDSDVQLFVRLIAESERWLMLLNFVDTASDGAVDSENGDYDNDDDSCNTAIVVNDSNACRLQDDDSEESSELEQLSGPLEARKRPASANAACGSSAKLPRLLESGGNRRSAVQVESSLRSKIRHCTRCGLFFTSAWMLQTHRQFHDLFGEAGVGQRGVLGSGDASQLVLSAPVLSDRGCISYVPVGLPRSKEPPAQSQQLQQGIDALQHVAASVASDPDGKIEKSPPYDPSGRVAAAAAATGAASGTPGRLSKHPLQLQEQQKQSGAQLPTVAMATPKLETLAAPASSAPTAAASTHSPSASAAERKFQCPYCQIRFHSPSTLTAHQAFYCPENPDKTAPSAAAVAPATAGASAGTAAPACADSPATGDASKAAAQQQQQQQLQQQQQSSPPSWLPIALDLSGSAGYKCSICGYIGQTERGMKMHAKVHSASGGFGGNNGASASSAALSPSEVANASGRDGLPGPQHGCRGCCGGRCCGEAGVRNQDRGRQRRLRQSWRSRSLSRLAVGAAAVRTAFDGGRGGAAGGTSRGGGGCSAGRGCTNCGWLWLEGSAAAREVCCFSSAPFRVSTGKVDFSPELPNWSNGSAIGADEARESADSNIREIRPEPAQLSQLSTQPVSPGHAVDQLPAVRLLQIAQERPKSGVGQFKRVAVAGKRPALQWRHRGSGCGSGSGSSRAVGQRPSQPGSQQAVPPDQPFALDAIAKPLALSNGSASKLGRSRQTSDSAALPSNSHSNSKSRNGARPRHWHSSRLRSLLSDRSAGGGEDGGEADTVRSVTAALTGAGWRPSGKRRDGRSRPLIAAHSGAHIRPVAVAEGVNRIQQPDLLIPTPDFAIVAAFAGTAGEQRQPAGGQLIVVTALVFATLGAEGEAPQAELQAGAHSADDVNFRRPVGRGGNPVEPLKAVAAAAWLTGCSAPLSSAINMPHYFYCVIALFVTSLAWSRIDATCDPVGSKNTTQIKLDPGQTGTSGTLCFFPFEYSGTTYNDCIGDTSGDPLTSPYCDGSGYCNYWCATSCNYGLDSMWNYCKFRLSDLAKTNCSALGSATTSAEPLLYGGSGSGTSCYFPFLYNGACHYDCVTSATEPWCATTDVAEHVSSNYKHCRYTFAGKNDPSCASLSSATTYYIPPQVGNYSISGTLQTDQYGNCTFPFYYKEKCYDDCTTVDATRWYLIWCSTDQYYQPNKMTRVCPYYRKYRTYTGLAMNWGFYRIYLNDGCGSGGTYCNMSLTQAGGSVPLGTFGSPRMVLSSTATTVFEVMPQGNGYFILRIPLPCATNFISVTTDTSDVVYDYVTIEREFWNIKATATSGVYTVQSTWNSTSGHYLTRDTLSGNEVAKINSGSSSTWRFEQLSSSELASLSLPCEDPATNVNGECGKRHNLRRQQFRNGYTVNGTWCSWSSYTVSGAYGTRTRECNCSAPAFGLVVNASWCSWSSYTTSGAYATRLRNCSCPSAAYGGTATCSGSGNDTGLIVDGNWCAWSSYTVNGAYGTRTRECNCSAPAYTGLDCTGTSNDTGLAVNASWCAWSSYTTSGAYATRLRTCACPSSAYGGTATCSGSGNDTGLIVDGNWCAWSSYTVNGAYGTRTRECNCSAPAYTGLDCTGTSNDTGLAVNGTWCAWSSYTVNSGYATRLRTCACSAEAYGGITCQGSSNDTGAVVDGGWCAWSAYTVTAGVGSRTRNCSCPAAAYTGSSCPGSSTDSLTQVNGSWCAWSSLTSGYGVLTRTRLCNCSAPNEIGYNCTGISSEDFPCNVSSCQTTTTSRVDGGWCSWGSWEAGLANSGTMSRSRTCGCPAAVGTGSSCSGSGSELAVCTLNGCRKFYAVPAESGTTGTSFSSSDNFNRLIIWCSVVAGCMLIATFVGLGLLCRQASSRLGVLIESSRRSRRSPIGVENVSRSLDSSATSIWWNALATSSSEKYVDPAISSVTSSNVGIGCFSGMTYLFTSRRSWVMRTSPCSAFGTATILEHQAVGPCTRSMIPRASCSSSSLMTAALRCTGTRDGGWQTGLASDLSLIVMVLILASRWIGQAGHHRRVRAGLWADSQHTELRAGRSAEDWGAAAPDDNEVRLQLAVVRPDGERRLTGCLQRLAGAEREDSGAGRRKWRAAAANSAERRHVQYVAACSAVDQCADLLTVDADGEFGAIVLAAERAEHLVDWLRVDLRAAEAGLGQVVELAAVGAPLALRPVAAPVARLAASDALRGWLRLARQFRRRVALAAHLRHFLRGCRCPGHDGRLLFCCLVRPGQLEGVRQVDVGDVQQPLPQRLAAAAGHNLALELAGFRGAPESAVPGVYRLAFVLHALAELVAEKHNVVATLEMLGEAERSAGRPWPPSQNGFLALISKIESTRLFSSALVTSAMMTRPLSDSHFCLLGYHVPMPEYSLYFTPHRSMPYPEGHSSPASSTGSCFTNT</sequence>
<evidence type="ECO:0000256" key="4">
    <source>
        <dbReference type="PROSITE-ProRule" id="PRU00479"/>
    </source>
</evidence>
<feature type="transmembrane region" description="Helical" evidence="6">
    <location>
        <begin position="146"/>
        <end position="168"/>
    </location>
</feature>
<feature type="compositionally biased region" description="Polar residues" evidence="5">
    <location>
        <begin position="1015"/>
        <end position="1024"/>
    </location>
</feature>
<keyword evidence="1" id="KW-0677">Repeat</keyword>
<evidence type="ECO:0000259" key="8">
    <source>
        <dbReference type="PROSITE" id="PS51092"/>
    </source>
</evidence>
<dbReference type="SUPFAM" id="SSF57667">
    <property type="entry name" value="beta-beta-alpha zinc fingers"/>
    <property type="match status" value="1"/>
</dbReference>
<evidence type="ECO:0000256" key="1">
    <source>
        <dbReference type="ARBA" id="ARBA00022737"/>
    </source>
</evidence>
<feature type="domain" description="C2H2-type" evidence="7">
    <location>
        <begin position="641"/>
        <end position="668"/>
    </location>
</feature>
<feature type="region of interest" description="Disordered" evidence="5">
    <location>
        <begin position="1"/>
        <end position="65"/>
    </location>
</feature>
<dbReference type="InterPro" id="IPR013087">
    <property type="entry name" value="Znf_C2H2_type"/>
</dbReference>
<reference evidence="10" key="1">
    <citation type="submission" date="2016-11" db="UniProtKB">
        <authorList>
            <consortium name="WormBaseParasite"/>
        </authorList>
    </citation>
    <scope>IDENTIFICATION</scope>
</reference>
<feature type="domain" description="C2H2-type" evidence="7">
    <location>
        <begin position="740"/>
        <end position="767"/>
    </location>
</feature>
<feature type="compositionally biased region" description="Basic residues" evidence="5">
    <location>
        <begin position="23"/>
        <end position="34"/>
    </location>
</feature>
<dbReference type="PROSITE" id="PS51092">
    <property type="entry name" value="FN2_2"/>
    <property type="match status" value="3"/>
</dbReference>
<evidence type="ECO:0000256" key="2">
    <source>
        <dbReference type="ARBA" id="ARBA00023157"/>
    </source>
</evidence>
<feature type="compositionally biased region" description="Polar residues" evidence="5">
    <location>
        <begin position="591"/>
        <end position="601"/>
    </location>
</feature>
<feature type="compositionally biased region" description="Polar residues" evidence="5">
    <location>
        <begin position="1044"/>
        <end position="1073"/>
    </location>
</feature>
<dbReference type="InterPro" id="IPR036236">
    <property type="entry name" value="Znf_C2H2_sf"/>
</dbReference>
<accession>A0A1I8GD55</accession>
<protein>
    <submittedName>
        <fullName evidence="10">C2H2-type domain-containing protein</fullName>
    </submittedName>
</protein>
<keyword evidence="2" id="KW-1015">Disulfide bond</keyword>
<dbReference type="SMART" id="SM00355">
    <property type="entry name" value="ZnF_C2H2"/>
    <property type="match status" value="3"/>
</dbReference>
<evidence type="ECO:0000259" key="7">
    <source>
        <dbReference type="PROSITE" id="PS50157"/>
    </source>
</evidence>
<feature type="domain" description="Fibronectin type-II" evidence="8">
    <location>
        <begin position="1473"/>
        <end position="1522"/>
    </location>
</feature>
<keyword evidence="6" id="KW-0812">Transmembrane</keyword>
<keyword evidence="3" id="KW-0863">Zinc-finger</keyword>
<feature type="transmembrane region" description="Helical" evidence="6">
    <location>
        <begin position="180"/>
        <end position="200"/>
    </location>
</feature>
<feature type="domain" description="Fibronectin type-II" evidence="8">
    <location>
        <begin position="1301"/>
        <end position="1361"/>
    </location>
</feature>
<feature type="compositionally biased region" description="Polar residues" evidence="5">
    <location>
        <begin position="1"/>
        <end position="18"/>
    </location>
</feature>